<evidence type="ECO:0000256" key="7">
    <source>
        <dbReference type="SAM" id="Phobius"/>
    </source>
</evidence>
<feature type="transmembrane region" description="Helical" evidence="7">
    <location>
        <begin position="1299"/>
        <end position="1317"/>
    </location>
</feature>
<dbReference type="InterPro" id="IPR013769">
    <property type="entry name" value="Band3_cytoplasmic_dom"/>
</dbReference>
<feature type="region of interest" description="Disordered" evidence="6">
    <location>
        <begin position="136"/>
        <end position="168"/>
    </location>
</feature>
<dbReference type="EMBL" id="BRYB01001437">
    <property type="protein sequence ID" value="GMI25755.1"/>
    <property type="molecule type" value="Genomic_DNA"/>
</dbReference>
<accession>A0ABQ6MG86</accession>
<dbReference type="InterPro" id="IPR004680">
    <property type="entry name" value="Cit_transptr-like_dom"/>
</dbReference>
<keyword evidence="3 7" id="KW-0812">Transmembrane</keyword>
<evidence type="ECO:0000256" key="2">
    <source>
        <dbReference type="ARBA" id="ARBA00022448"/>
    </source>
</evidence>
<proteinExistence type="predicted"/>
<dbReference type="PANTHER" id="PTHR43568:SF1">
    <property type="entry name" value="P PROTEIN"/>
    <property type="match status" value="1"/>
</dbReference>
<feature type="transmembrane region" description="Helical" evidence="7">
    <location>
        <begin position="1229"/>
        <end position="1248"/>
    </location>
</feature>
<keyword evidence="4 7" id="KW-1133">Transmembrane helix</keyword>
<feature type="transmembrane region" description="Helical" evidence="7">
    <location>
        <begin position="1070"/>
        <end position="1088"/>
    </location>
</feature>
<feature type="compositionally biased region" description="Polar residues" evidence="6">
    <location>
        <begin position="70"/>
        <end position="80"/>
    </location>
</feature>
<dbReference type="Proteomes" id="UP001165060">
    <property type="component" value="Unassembled WGS sequence"/>
</dbReference>
<feature type="transmembrane region" description="Helical" evidence="7">
    <location>
        <begin position="1036"/>
        <end position="1058"/>
    </location>
</feature>
<dbReference type="InterPro" id="IPR016152">
    <property type="entry name" value="PTrfase/Anion_transptr"/>
</dbReference>
<comment type="subcellular location">
    <subcellularLocation>
        <location evidence="1">Membrane</location>
        <topology evidence="1">Multi-pass membrane protein</topology>
    </subcellularLocation>
</comment>
<feature type="compositionally biased region" description="Low complexity" evidence="6">
    <location>
        <begin position="347"/>
        <end position="364"/>
    </location>
</feature>
<evidence type="ECO:0000259" key="8">
    <source>
        <dbReference type="Pfam" id="PF03600"/>
    </source>
</evidence>
<protein>
    <recommendedName>
        <fullName evidence="12">Citrate transporter-like domain-containing protein</fullName>
    </recommendedName>
</protein>
<dbReference type="Pfam" id="PF07565">
    <property type="entry name" value="Band_3_cyto"/>
    <property type="match status" value="2"/>
</dbReference>
<feature type="compositionally biased region" description="Polar residues" evidence="6">
    <location>
        <begin position="365"/>
        <end position="378"/>
    </location>
</feature>
<feature type="transmembrane region" description="Helical" evidence="7">
    <location>
        <begin position="1390"/>
        <end position="1410"/>
    </location>
</feature>
<feature type="compositionally biased region" description="Acidic residues" evidence="6">
    <location>
        <begin position="43"/>
        <end position="52"/>
    </location>
</feature>
<evidence type="ECO:0000256" key="1">
    <source>
        <dbReference type="ARBA" id="ARBA00004141"/>
    </source>
</evidence>
<feature type="transmembrane region" description="Helical" evidence="7">
    <location>
        <begin position="1203"/>
        <end position="1223"/>
    </location>
</feature>
<feature type="region of interest" description="Disordered" evidence="6">
    <location>
        <begin position="635"/>
        <end position="695"/>
    </location>
</feature>
<dbReference type="InterPro" id="IPR051475">
    <property type="entry name" value="Diverse_Ion_Transporter"/>
</dbReference>
<evidence type="ECO:0000256" key="3">
    <source>
        <dbReference type="ARBA" id="ARBA00022692"/>
    </source>
</evidence>
<feature type="region of interest" description="Disordered" evidence="6">
    <location>
        <begin position="297"/>
        <end position="332"/>
    </location>
</feature>
<feature type="transmembrane region" description="Helical" evidence="7">
    <location>
        <begin position="1153"/>
        <end position="1176"/>
    </location>
</feature>
<feature type="compositionally biased region" description="Pro residues" evidence="6">
    <location>
        <begin position="53"/>
        <end position="65"/>
    </location>
</feature>
<dbReference type="Gene3D" id="3.40.930.10">
    <property type="entry name" value="Mannitol-specific EII, Chain A"/>
    <property type="match status" value="2"/>
</dbReference>
<keyword evidence="11" id="KW-1185">Reference proteome</keyword>
<dbReference type="PANTHER" id="PTHR43568">
    <property type="entry name" value="P PROTEIN"/>
    <property type="match status" value="1"/>
</dbReference>
<keyword evidence="5 7" id="KW-0472">Membrane</keyword>
<dbReference type="Pfam" id="PF03600">
    <property type="entry name" value="CitMHS"/>
    <property type="match status" value="1"/>
</dbReference>
<gene>
    <name evidence="10" type="ORF">TeGR_g10557</name>
</gene>
<feature type="compositionally biased region" description="Pro residues" evidence="6">
    <location>
        <begin position="1"/>
        <end position="14"/>
    </location>
</feature>
<feature type="region of interest" description="Disordered" evidence="6">
    <location>
        <begin position="486"/>
        <end position="524"/>
    </location>
</feature>
<feature type="domain" description="Band 3 cytoplasmic" evidence="9">
    <location>
        <begin position="182"/>
        <end position="327"/>
    </location>
</feature>
<evidence type="ECO:0000256" key="6">
    <source>
        <dbReference type="SAM" id="MobiDB-lite"/>
    </source>
</evidence>
<evidence type="ECO:0000256" key="4">
    <source>
        <dbReference type="ARBA" id="ARBA00022989"/>
    </source>
</evidence>
<feature type="region of interest" description="Disordered" evidence="6">
    <location>
        <begin position="1"/>
        <end position="122"/>
    </location>
</feature>
<feature type="region of interest" description="Disordered" evidence="6">
    <location>
        <begin position="347"/>
        <end position="381"/>
    </location>
</feature>
<feature type="compositionally biased region" description="Basic and acidic residues" evidence="6">
    <location>
        <begin position="302"/>
        <end position="325"/>
    </location>
</feature>
<feature type="domain" description="Band 3 cytoplasmic" evidence="9">
    <location>
        <begin position="491"/>
        <end position="634"/>
    </location>
</feature>
<feature type="transmembrane region" description="Helical" evidence="7">
    <location>
        <begin position="983"/>
        <end position="1016"/>
    </location>
</feature>
<evidence type="ECO:0000313" key="10">
    <source>
        <dbReference type="EMBL" id="GMI25755.1"/>
    </source>
</evidence>
<evidence type="ECO:0000256" key="5">
    <source>
        <dbReference type="ARBA" id="ARBA00023136"/>
    </source>
</evidence>
<sequence length="1417" mass="152986">MSPPPEAAAPPPAPSDGAAAPQRKSSRRASFKNTPPDIITEGREEDGSEEDLPPPPDPSKPPVSPGSPQRVLTRNVNLTMPPSLLLESEGKVDAQPALSGPGSGPGSGRGSRARSQRPSHDSTAAIEELISEVSKIGVSGGSQPGSHRGSGRGSHRASGPHSRDGSVEQVVPHHALDHSCKFFIEMDELEFSPPPDDPGGEPVPNWVESARWRDGLEEVVEYDDGTGAERFGTAHASGATMHGFFAFHSCLKKCEFFFDAEFSSLEEIADAIVGQLEEDGKIPAETKPKVRAAILAHHHHAASAERHAELENREERRRAEREKRMAAIAGKRRQSWVGAMAESIGHSIRAGSRSGSRAGSRSGSPKNSNPSSRQNSKAPSLDEREIAAAMGGMEMSELVKEAVDDADVDEKVDSFLHDSGLAAAGKVMGSSKHVGDESPHGSRRASRSSSFTQGLKKVFGGGGEKGETKLEEHADLHPDIRAALDRANGQNSGRRSRRASKATLQGVGEDEEEAAAEPAAQPDAFTADEPEDEAFDVMVGSCPFLERTISAFVRLKRADIVGELAEEGYRTRDLFLCLGPQEDSEEVWQIGRSFAILMSEQSFAEQIDSCESKEQIIQVVDSFIDQSVIIPKMHHDAHQDDAESDSDEDESTHGGGEASADSSAHGGSHHDQHGRRRSSVMMDGGARRMTLTKKESRGWLGKSMKMLGLSKSEAEGEEGVGPQVQVDIPQHVLMQQRRRQRIAEERRRQLAKFQVTEEADLVIPDPWTKKAKKTLGGIAFGCLFTIILMLAWIGPAIKEAHSGHHAHAIHMHGFAGEVGGLVAVAEGADHLYSLQKGDPVAVFDVKAIVQMDHSSDESAHRRLMRRLRRRAEEEETAEEETTGDLCDHNTCVYMEIWDASAGHTEEGNAPCYSFKKLVVDGAEEMETLQVVSTNSDSFKCDISSDNADNFYFRVSTNSEAPVALVFQVDAFQAVARYRTVLSALLLVGVYVCIVTDVVHRTLVAMIGSALALLLLATMDYHASLQTAVVWMDEGTLGLLFGMMILVNLVSTTGLFEFVAIRALEASGGRLVKLLVLLCIATAGLSAFLDNVTTMLLLAPVTIELCKVIETDPIPFLISEVLFSNIGGTATMIGDPPNIIIGNMLSGDVGFTDFIVNLMPCIIVISPPAMFFLMWYYKGELPAEAKEFDIVKLKKKYPITDPVLLAKSGVVLGSVLLMFFLHPLHHIDTAWIACIGAIALMTIATPHELHHVFESVEWDTLLFFAALFVMIEALATMGLIRSIGDGLTAIIASADDDSRLSVAIIVVLWVSAIVSGFLDNIPYTATMVPVVEILANDPDLNLPLKPLVWALSLGACLGGNITLVGASANLVTAGISEHHGHPISFLQFMKVGAPITAISISVATVYCLCVYKVMELGW</sequence>
<name>A0ABQ6MG86_9STRA</name>
<evidence type="ECO:0008006" key="12">
    <source>
        <dbReference type="Google" id="ProtNLM"/>
    </source>
</evidence>
<comment type="caution">
    <text evidence="10">The sequence shown here is derived from an EMBL/GenBank/DDBJ whole genome shotgun (WGS) entry which is preliminary data.</text>
</comment>
<evidence type="ECO:0000313" key="11">
    <source>
        <dbReference type="Proteomes" id="UP001165060"/>
    </source>
</evidence>
<dbReference type="SUPFAM" id="SSF55804">
    <property type="entry name" value="Phoshotransferase/anion transport protein"/>
    <property type="match status" value="2"/>
</dbReference>
<reference evidence="10 11" key="1">
    <citation type="journal article" date="2023" name="Commun. Biol.">
        <title>Genome analysis of Parmales, the sister group of diatoms, reveals the evolutionary specialization of diatoms from phago-mixotrophs to photoautotrophs.</title>
        <authorList>
            <person name="Ban H."/>
            <person name="Sato S."/>
            <person name="Yoshikawa S."/>
            <person name="Yamada K."/>
            <person name="Nakamura Y."/>
            <person name="Ichinomiya M."/>
            <person name="Sato N."/>
            <person name="Blanc-Mathieu R."/>
            <person name="Endo H."/>
            <person name="Kuwata A."/>
            <person name="Ogata H."/>
        </authorList>
    </citation>
    <scope>NUCLEOTIDE SEQUENCE [LARGE SCALE GENOMIC DNA]</scope>
</reference>
<dbReference type="CDD" id="cd01116">
    <property type="entry name" value="P_permease"/>
    <property type="match status" value="1"/>
</dbReference>
<keyword evidence="2" id="KW-0813">Transport</keyword>
<organism evidence="10 11">
    <name type="scientific">Tetraparma gracilis</name>
    <dbReference type="NCBI Taxonomy" id="2962635"/>
    <lineage>
        <taxon>Eukaryota</taxon>
        <taxon>Sar</taxon>
        <taxon>Stramenopiles</taxon>
        <taxon>Ochrophyta</taxon>
        <taxon>Bolidophyceae</taxon>
        <taxon>Parmales</taxon>
        <taxon>Triparmaceae</taxon>
        <taxon>Tetraparma</taxon>
    </lineage>
</organism>
<evidence type="ECO:0000259" key="9">
    <source>
        <dbReference type="Pfam" id="PF07565"/>
    </source>
</evidence>
<feature type="transmembrane region" description="Helical" evidence="7">
    <location>
        <begin position="1260"/>
        <end position="1279"/>
    </location>
</feature>
<feature type="domain" description="Citrate transporter-like" evidence="8">
    <location>
        <begin position="990"/>
        <end position="1353"/>
    </location>
</feature>
<feature type="transmembrane region" description="Helical" evidence="7">
    <location>
        <begin position="1346"/>
        <end position="1370"/>
    </location>
</feature>
<feature type="region of interest" description="Disordered" evidence="6">
    <location>
        <begin position="427"/>
        <end position="467"/>
    </location>
</feature>